<keyword evidence="1" id="KW-1133">Transmembrane helix</keyword>
<dbReference type="NCBIfam" id="NF045883">
    <property type="entry name" value="PIPSynth"/>
    <property type="match status" value="1"/>
</dbReference>
<keyword evidence="1" id="KW-0812">Transmembrane</keyword>
<feature type="transmembrane region" description="Helical" evidence="1">
    <location>
        <begin position="93"/>
        <end position="111"/>
    </location>
</feature>
<evidence type="ECO:0000313" key="2">
    <source>
        <dbReference type="EMBL" id="CAB4801397.1"/>
    </source>
</evidence>
<feature type="transmembrane region" description="Helical" evidence="1">
    <location>
        <begin position="29"/>
        <end position="49"/>
    </location>
</feature>
<dbReference type="InterPro" id="IPR000462">
    <property type="entry name" value="CDP-OH_P_trans"/>
</dbReference>
<dbReference type="GO" id="GO:0008654">
    <property type="term" value="P:phospholipid biosynthetic process"/>
    <property type="evidence" value="ECO:0007669"/>
    <property type="project" value="InterPro"/>
</dbReference>
<sequence>MDLMLSASLKPAVTRAINPIARAGLRVGLTPNSVTVIGALGLISSALFFYPRGEFFIGTIAISLFALSDLFDGAMARISQKGASSWGGFLDSTIDRLTDSAILVGVAIYLIDENDRITAVVLGALVLGSLVSYIRAKAESMQIECSGGIAERTERLIIALTAIGFEGLGIPYSLAIGMWLLLILAAVTVIQRILIVKAAL</sequence>
<feature type="transmembrane region" description="Helical" evidence="1">
    <location>
        <begin position="55"/>
        <end position="72"/>
    </location>
</feature>
<keyword evidence="1" id="KW-0472">Membrane</keyword>
<proteinExistence type="predicted"/>
<dbReference type="EMBL" id="CAFAAX010000001">
    <property type="protein sequence ID" value="CAB4801397.1"/>
    <property type="molecule type" value="Genomic_DNA"/>
</dbReference>
<protein>
    <submittedName>
        <fullName evidence="2">Unannotated protein</fullName>
    </submittedName>
</protein>
<feature type="transmembrane region" description="Helical" evidence="1">
    <location>
        <begin position="178"/>
        <end position="195"/>
    </location>
</feature>
<dbReference type="GO" id="GO:0016780">
    <property type="term" value="F:phosphotransferase activity, for other substituted phosphate groups"/>
    <property type="evidence" value="ECO:0007669"/>
    <property type="project" value="InterPro"/>
</dbReference>
<organism evidence="2">
    <name type="scientific">freshwater metagenome</name>
    <dbReference type="NCBI Taxonomy" id="449393"/>
    <lineage>
        <taxon>unclassified sequences</taxon>
        <taxon>metagenomes</taxon>
        <taxon>ecological metagenomes</taxon>
    </lineage>
</organism>
<evidence type="ECO:0000256" key="1">
    <source>
        <dbReference type="SAM" id="Phobius"/>
    </source>
</evidence>
<dbReference type="InterPro" id="IPR043130">
    <property type="entry name" value="CDP-OH_PTrfase_TM_dom"/>
</dbReference>
<dbReference type="AlphaFoldDB" id="A0A6J6Y6X5"/>
<accession>A0A6J6Y6X5</accession>
<name>A0A6J6Y6X5_9ZZZZ</name>
<gene>
    <name evidence="2" type="ORF">UFOPK3119_00007</name>
</gene>
<dbReference type="Pfam" id="PF01066">
    <property type="entry name" value="CDP-OH_P_transf"/>
    <property type="match status" value="1"/>
</dbReference>
<dbReference type="Gene3D" id="1.20.120.1760">
    <property type="match status" value="1"/>
</dbReference>
<feature type="transmembrane region" description="Helical" evidence="1">
    <location>
        <begin position="117"/>
        <end position="136"/>
    </location>
</feature>
<reference evidence="2" key="1">
    <citation type="submission" date="2020-05" db="EMBL/GenBank/DDBJ databases">
        <authorList>
            <person name="Chiriac C."/>
            <person name="Salcher M."/>
            <person name="Ghai R."/>
            <person name="Kavagutti S V."/>
        </authorList>
    </citation>
    <scope>NUCLEOTIDE SEQUENCE</scope>
</reference>
<dbReference type="GO" id="GO:0016020">
    <property type="term" value="C:membrane"/>
    <property type="evidence" value="ECO:0007669"/>
    <property type="project" value="InterPro"/>
</dbReference>